<dbReference type="InterPro" id="IPR027417">
    <property type="entry name" value="P-loop_NTPase"/>
</dbReference>
<dbReference type="CDD" id="cd01854">
    <property type="entry name" value="YjeQ_EngC"/>
    <property type="match status" value="1"/>
</dbReference>
<name>A0ABN5VI56_9ACTN</name>
<evidence type="ECO:0000259" key="12">
    <source>
        <dbReference type="PROSITE" id="PS51721"/>
    </source>
</evidence>
<keyword evidence="9 10" id="KW-0342">GTP-binding</keyword>
<dbReference type="Gene3D" id="1.10.40.50">
    <property type="entry name" value="Probable gtpase engc, domain 3"/>
    <property type="match status" value="1"/>
</dbReference>
<feature type="binding site" evidence="10">
    <location>
        <position position="303"/>
    </location>
    <ligand>
        <name>Zn(2+)</name>
        <dbReference type="ChEBI" id="CHEBI:29105"/>
    </ligand>
</feature>
<dbReference type="EMBL" id="AP018448">
    <property type="protein sequence ID" value="BBC31993.1"/>
    <property type="molecule type" value="Genomic_DNA"/>
</dbReference>
<dbReference type="Gene3D" id="3.40.50.300">
    <property type="entry name" value="P-loop containing nucleotide triphosphate hydrolases"/>
    <property type="match status" value="1"/>
</dbReference>
<comment type="subunit">
    <text evidence="10">Monomer. Associates with 30S ribosomal subunit, binds 16S rRNA.</text>
</comment>
<evidence type="ECO:0000256" key="5">
    <source>
        <dbReference type="ARBA" id="ARBA00022741"/>
    </source>
</evidence>
<keyword evidence="7 10" id="KW-0862">Zinc</keyword>
<keyword evidence="2 10" id="KW-0690">Ribosome biogenesis</keyword>
<evidence type="ECO:0000256" key="8">
    <source>
        <dbReference type="ARBA" id="ARBA00022884"/>
    </source>
</evidence>
<proteinExistence type="inferred from homology"/>
<reference evidence="13 14" key="1">
    <citation type="journal article" date="2010" name="ChemBioChem">
        <title>Cloning and characterization of the biosynthetic gene cluster of 16-membered macrolide antibiotic FD-891: involvement of a dual functional cytochrome P450 monooxygenase catalyzing epoxidation and hydroxylation.</title>
        <authorList>
            <person name="Kudo F."/>
            <person name="Motegi A."/>
            <person name="Mizoue K."/>
            <person name="Eguchi T."/>
        </authorList>
    </citation>
    <scope>NUCLEOTIDE SEQUENCE [LARGE SCALE GENOMIC DNA]</scope>
    <source>
        <strain evidence="13 14">A-8890</strain>
    </source>
</reference>
<keyword evidence="1 10" id="KW-0963">Cytoplasm</keyword>
<dbReference type="PROSITE" id="PS50936">
    <property type="entry name" value="ENGC_GTPASE"/>
    <property type="match status" value="1"/>
</dbReference>
<evidence type="ECO:0000313" key="14">
    <source>
        <dbReference type="Proteomes" id="UP001321542"/>
    </source>
</evidence>
<dbReference type="RefSeq" id="WP_434027182.1">
    <property type="nucleotide sequence ID" value="NZ_AP018448.1"/>
</dbReference>
<sequence length="375" mass="39686">MTSSASSLPSSSLPSSSLSSALAPYGWDDAWADAFAPYDSEGLIAGRVVRVDRGQCDVVTADGLLRADTAFVTPHDPMRVVCTGDWVAVEPAGDPRYVRTYLPRRSAFVRSTSSKRAEGQILAANVDHAVVAVSLAVELDLGRVERFLALAWESGAQPVVVLTKADLVPDAVTLAYLVQDVETVAPGVPVLTVSSTLGEGVDVLAAVLAGSTSVLLGQSGAGKSTLANALLGEDVMTVQATRDADGKGRHTTTTRNLLALPGGGVLIDTPGLRGVGLWDAESGVGQVFSEIEALAQNCRFQDCAHVAEPGCAVLEAVESGELPERRLESYRKLLRENQRIVAKSDARLRAEIRREWKRKGAEGKAAMEAKRGRWA</sequence>
<keyword evidence="14" id="KW-1185">Reference proteome</keyword>
<dbReference type="Pfam" id="PF03193">
    <property type="entry name" value="RsgA_GTPase"/>
    <property type="match status" value="1"/>
</dbReference>
<evidence type="ECO:0000256" key="3">
    <source>
        <dbReference type="ARBA" id="ARBA00022723"/>
    </source>
</evidence>
<comment type="similarity">
    <text evidence="10">Belongs to the TRAFAC class YlqF/YawG GTPase family. RsgA subfamily.</text>
</comment>
<dbReference type="InterPro" id="IPR010914">
    <property type="entry name" value="RsgA_GTPase_dom"/>
</dbReference>
<dbReference type="HAMAP" id="MF_01820">
    <property type="entry name" value="GTPase_RsgA"/>
    <property type="match status" value="1"/>
</dbReference>
<dbReference type="PANTHER" id="PTHR32120">
    <property type="entry name" value="SMALL RIBOSOMAL SUBUNIT BIOGENESIS GTPASE RSGA"/>
    <property type="match status" value="1"/>
</dbReference>
<feature type="binding site" evidence="10">
    <location>
        <begin position="217"/>
        <end position="225"/>
    </location>
    <ligand>
        <name>GTP</name>
        <dbReference type="ChEBI" id="CHEBI:37565"/>
    </ligand>
</feature>
<evidence type="ECO:0000256" key="9">
    <source>
        <dbReference type="ARBA" id="ARBA00023134"/>
    </source>
</evidence>
<feature type="binding site" evidence="10">
    <location>
        <position position="311"/>
    </location>
    <ligand>
        <name>Zn(2+)</name>
        <dbReference type="ChEBI" id="CHEBI:29105"/>
    </ligand>
</feature>
<reference evidence="13 14" key="2">
    <citation type="journal article" date="2023" name="ChemBioChem">
        <title>Acyltransferase Domain Exchange between Two Independent Type I Polyketide Synthases in the Same Producer Strain of Macrolide Antibiotics.</title>
        <authorList>
            <person name="Kudo F."/>
            <person name="Kishikawa K."/>
            <person name="Tsuboi K."/>
            <person name="Kido T."/>
            <person name="Usui T."/>
            <person name="Hashimoto J."/>
            <person name="Shin-Ya K."/>
            <person name="Miyanaga A."/>
            <person name="Eguchi T."/>
        </authorList>
    </citation>
    <scope>NUCLEOTIDE SEQUENCE [LARGE SCALE GENOMIC DNA]</scope>
    <source>
        <strain evidence="13 14">A-8890</strain>
    </source>
</reference>
<gene>
    <name evidence="10" type="primary">rsgA</name>
    <name evidence="13" type="ORF">SGFS_032870</name>
</gene>
<dbReference type="Proteomes" id="UP001321542">
    <property type="component" value="Chromosome"/>
</dbReference>
<feature type="domain" description="EngC GTPase" evidence="11">
    <location>
        <begin position="124"/>
        <end position="273"/>
    </location>
</feature>
<feature type="domain" description="CP-type G" evidence="12">
    <location>
        <begin position="116"/>
        <end position="275"/>
    </location>
</feature>
<dbReference type="InterPro" id="IPR030378">
    <property type="entry name" value="G_CP_dom"/>
</dbReference>
<protein>
    <recommendedName>
        <fullName evidence="10">Small ribosomal subunit biogenesis GTPase RsgA</fullName>
        <ecNumber evidence="10">3.6.1.-</ecNumber>
    </recommendedName>
</protein>
<comment type="function">
    <text evidence="10">One of several proteins that assist in the late maturation steps of the functional core of the 30S ribosomal subunit. Helps release RbfA from mature subunits. May play a role in the assembly of ribosomal proteins into the subunit. Circularly permuted GTPase that catalyzes slow GTP hydrolysis, GTPase activity is stimulated by the 30S ribosomal subunit.</text>
</comment>
<dbReference type="InterPro" id="IPR004881">
    <property type="entry name" value="Ribosome_biogen_GTPase_RsgA"/>
</dbReference>
<evidence type="ECO:0000256" key="4">
    <source>
        <dbReference type="ARBA" id="ARBA00022730"/>
    </source>
</evidence>
<dbReference type="EC" id="3.6.1.-" evidence="10"/>
<keyword evidence="6 10" id="KW-0378">Hydrolase</keyword>
<keyword evidence="8 10" id="KW-0694">RNA-binding</keyword>
<comment type="cofactor">
    <cofactor evidence="10">
        <name>Zn(2+)</name>
        <dbReference type="ChEBI" id="CHEBI:29105"/>
    </cofactor>
    <text evidence="10">Binds 1 zinc ion per subunit.</text>
</comment>
<evidence type="ECO:0000259" key="11">
    <source>
        <dbReference type="PROSITE" id="PS50936"/>
    </source>
</evidence>
<keyword evidence="5 10" id="KW-0547">Nucleotide-binding</keyword>
<feature type="binding site" evidence="10">
    <location>
        <position position="298"/>
    </location>
    <ligand>
        <name>Zn(2+)</name>
        <dbReference type="ChEBI" id="CHEBI:29105"/>
    </ligand>
</feature>
<evidence type="ECO:0000256" key="10">
    <source>
        <dbReference type="HAMAP-Rule" id="MF_01820"/>
    </source>
</evidence>
<dbReference type="PANTHER" id="PTHR32120:SF10">
    <property type="entry name" value="SMALL RIBOSOMAL SUBUNIT BIOGENESIS GTPASE RSGA"/>
    <property type="match status" value="1"/>
</dbReference>
<comment type="subcellular location">
    <subcellularLocation>
        <location evidence="10">Cytoplasm</location>
    </subcellularLocation>
</comment>
<evidence type="ECO:0000256" key="6">
    <source>
        <dbReference type="ARBA" id="ARBA00022801"/>
    </source>
</evidence>
<dbReference type="SUPFAM" id="SSF52540">
    <property type="entry name" value="P-loop containing nucleoside triphosphate hydrolases"/>
    <property type="match status" value="1"/>
</dbReference>
<feature type="binding site" evidence="10">
    <location>
        <position position="305"/>
    </location>
    <ligand>
        <name>Zn(2+)</name>
        <dbReference type="ChEBI" id="CHEBI:29105"/>
    </ligand>
</feature>
<organism evidence="13 14">
    <name type="scientific">Streptomyces graminofaciens</name>
    <dbReference type="NCBI Taxonomy" id="68212"/>
    <lineage>
        <taxon>Bacteria</taxon>
        <taxon>Bacillati</taxon>
        <taxon>Actinomycetota</taxon>
        <taxon>Actinomycetes</taxon>
        <taxon>Kitasatosporales</taxon>
        <taxon>Streptomycetaceae</taxon>
        <taxon>Streptomyces</taxon>
    </lineage>
</organism>
<feature type="binding site" evidence="10">
    <location>
        <begin position="163"/>
        <end position="166"/>
    </location>
    <ligand>
        <name>GTP</name>
        <dbReference type="ChEBI" id="CHEBI:37565"/>
    </ligand>
</feature>
<dbReference type="NCBIfam" id="TIGR00157">
    <property type="entry name" value="ribosome small subunit-dependent GTPase A"/>
    <property type="match status" value="1"/>
</dbReference>
<keyword evidence="3 10" id="KW-0479">Metal-binding</keyword>
<evidence type="ECO:0000313" key="13">
    <source>
        <dbReference type="EMBL" id="BBC31993.1"/>
    </source>
</evidence>
<evidence type="ECO:0000256" key="7">
    <source>
        <dbReference type="ARBA" id="ARBA00022833"/>
    </source>
</evidence>
<accession>A0ABN5VI56</accession>
<dbReference type="PROSITE" id="PS51721">
    <property type="entry name" value="G_CP"/>
    <property type="match status" value="1"/>
</dbReference>
<evidence type="ECO:0000256" key="1">
    <source>
        <dbReference type="ARBA" id="ARBA00022490"/>
    </source>
</evidence>
<keyword evidence="4 10" id="KW-0699">rRNA-binding</keyword>
<evidence type="ECO:0000256" key="2">
    <source>
        <dbReference type="ARBA" id="ARBA00022517"/>
    </source>
</evidence>